<dbReference type="OrthoDB" id="1581485at2759"/>
<proteinExistence type="predicted"/>
<dbReference type="Gene3D" id="2.160.20.10">
    <property type="entry name" value="Single-stranded right-handed beta-helix, Pectin lyase-like"/>
    <property type="match status" value="1"/>
</dbReference>
<dbReference type="SUPFAM" id="SSF51126">
    <property type="entry name" value="Pectin lyase-like"/>
    <property type="match status" value="1"/>
</dbReference>
<dbReference type="PANTHER" id="PTHR31683">
    <property type="entry name" value="PECTATE LYASE 18-RELATED"/>
    <property type="match status" value="1"/>
</dbReference>
<dbReference type="AlphaFoldDB" id="A0A8S0PES7"/>
<evidence type="ECO:0000313" key="2">
    <source>
        <dbReference type="EMBL" id="CAA2944533.1"/>
    </source>
</evidence>
<sequence length="192" mass="20268">MPRCRRGYIHVVNNDFTEWEMYAIGGSANPTINSQGNRYTAPTDPNAKEVTKRVDTDEVEWAGWNWRTDGDMLVNGAFFVPSGEGLSTQYAKASSVEPRSAELIDLLTMNAGVIGGPRDNSISISYGGGAATGATEGGGGGSSGKDNDFFGMIFGSGAALSKSSPPTNMLLSLLIIVSLYIMTNQIGSLSLL</sequence>
<dbReference type="InterPro" id="IPR045032">
    <property type="entry name" value="PEL"/>
</dbReference>
<evidence type="ECO:0000256" key="1">
    <source>
        <dbReference type="ARBA" id="ARBA00022729"/>
    </source>
</evidence>
<reference evidence="2 3" key="1">
    <citation type="submission" date="2019-12" db="EMBL/GenBank/DDBJ databases">
        <authorList>
            <person name="Alioto T."/>
            <person name="Alioto T."/>
            <person name="Gomez Garrido J."/>
        </authorList>
    </citation>
    <scope>NUCLEOTIDE SEQUENCE [LARGE SCALE GENOMIC DNA]</scope>
</reference>
<gene>
    <name evidence="2" type="ORF">OLEA9_A003702</name>
</gene>
<dbReference type="GO" id="GO:0030570">
    <property type="term" value="F:pectate lyase activity"/>
    <property type="evidence" value="ECO:0007669"/>
    <property type="project" value="InterPro"/>
</dbReference>
<evidence type="ECO:0000313" key="3">
    <source>
        <dbReference type="Proteomes" id="UP000594638"/>
    </source>
</evidence>
<dbReference type="InterPro" id="IPR011050">
    <property type="entry name" value="Pectin_lyase_fold/virulence"/>
</dbReference>
<name>A0A8S0PES7_OLEEU</name>
<dbReference type="EMBL" id="CACTIH010000056">
    <property type="protein sequence ID" value="CAA2944533.1"/>
    <property type="molecule type" value="Genomic_DNA"/>
</dbReference>
<protein>
    <submittedName>
        <fullName evidence="2">Probable pectate lyase 13</fullName>
    </submittedName>
</protein>
<dbReference type="Proteomes" id="UP000594638">
    <property type="component" value="Unassembled WGS sequence"/>
</dbReference>
<dbReference type="InterPro" id="IPR018082">
    <property type="entry name" value="AmbAllergen"/>
</dbReference>
<keyword evidence="3" id="KW-1185">Reference proteome</keyword>
<comment type="caution">
    <text evidence="2">The sequence shown here is derived from an EMBL/GenBank/DDBJ whole genome shotgun (WGS) entry which is preliminary data.</text>
</comment>
<organism evidence="2 3">
    <name type="scientific">Olea europaea subsp. europaea</name>
    <dbReference type="NCBI Taxonomy" id="158383"/>
    <lineage>
        <taxon>Eukaryota</taxon>
        <taxon>Viridiplantae</taxon>
        <taxon>Streptophyta</taxon>
        <taxon>Embryophyta</taxon>
        <taxon>Tracheophyta</taxon>
        <taxon>Spermatophyta</taxon>
        <taxon>Magnoliopsida</taxon>
        <taxon>eudicotyledons</taxon>
        <taxon>Gunneridae</taxon>
        <taxon>Pentapetalae</taxon>
        <taxon>asterids</taxon>
        <taxon>lamiids</taxon>
        <taxon>Lamiales</taxon>
        <taxon>Oleaceae</taxon>
        <taxon>Oleeae</taxon>
        <taxon>Olea</taxon>
    </lineage>
</organism>
<dbReference type="PANTHER" id="PTHR31683:SF11">
    <property type="entry name" value="PECTATE LYASE"/>
    <property type="match status" value="1"/>
</dbReference>
<accession>A0A8S0PES7</accession>
<keyword evidence="1" id="KW-0732">Signal</keyword>
<dbReference type="InterPro" id="IPR012334">
    <property type="entry name" value="Pectin_lyas_fold"/>
</dbReference>
<dbReference type="Gramene" id="OE9A003702T1">
    <property type="protein sequence ID" value="OE9A003702C1"/>
    <property type="gene ID" value="OE9A003702"/>
</dbReference>
<dbReference type="PRINTS" id="PR00807">
    <property type="entry name" value="AMBALLERGEN"/>
</dbReference>
<keyword evidence="2" id="KW-0456">Lyase</keyword>